<accession>A0AAV0Q4Y0</accession>
<dbReference type="PANTHER" id="PTHR31293">
    <property type="entry name" value="RNI-LIKE SUPERFAMILY PROTEIN"/>
    <property type="match status" value="1"/>
</dbReference>
<dbReference type="InterPro" id="IPR036047">
    <property type="entry name" value="F-box-like_dom_sf"/>
</dbReference>
<dbReference type="Gene3D" id="3.80.10.10">
    <property type="entry name" value="Ribonuclease Inhibitor"/>
    <property type="match status" value="1"/>
</dbReference>
<proteinExistence type="predicted"/>
<gene>
    <name evidence="2" type="ORF">LITE_LOCUS41545</name>
</gene>
<dbReference type="InterPro" id="IPR055294">
    <property type="entry name" value="FBL60-like"/>
</dbReference>
<dbReference type="Pfam" id="PF24758">
    <property type="entry name" value="LRR_At5g56370"/>
    <property type="match status" value="1"/>
</dbReference>
<dbReference type="Proteomes" id="UP001154282">
    <property type="component" value="Unassembled WGS sequence"/>
</dbReference>
<dbReference type="SUPFAM" id="SSF52047">
    <property type="entry name" value="RNI-like"/>
    <property type="match status" value="1"/>
</dbReference>
<dbReference type="PROSITE" id="PS50181">
    <property type="entry name" value="FBOX"/>
    <property type="match status" value="1"/>
</dbReference>
<dbReference type="Pfam" id="PF00646">
    <property type="entry name" value="F-box"/>
    <property type="match status" value="1"/>
</dbReference>
<evidence type="ECO:0000259" key="1">
    <source>
        <dbReference type="PROSITE" id="PS50181"/>
    </source>
</evidence>
<reference evidence="2" key="1">
    <citation type="submission" date="2022-08" db="EMBL/GenBank/DDBJ databases">
        <authorList>
            <person name="Gutierrez-Valencia J."/>
        </authorList>
    </citation>
    <scope>NUCLEOTIDE SEQUENCE</scope>
</reference>
<comment type="caution">
    <text evidence="2">The sequence shown here is derived from an EMBL/GenBank/DDBJ whole genome shotgun (WGS) entry which is preliminary data.</text>
</comment>
<name>A0AAV0Q4Y0_9ROSI</name>
<dbReference type="SMART" id="SM00256">
    <property type="entry name" value="FBOX"/>
    <property type="match status" value="1"/>
</dbReference>
<dbReference type="InterPro" id="IPR053781">
    <property type="entry name" value="F-box_AtFBL13-like"/>
</dbReference>
<sequence>METTEIAPTAQSKLPKVATGDWISSLPDEILSHILSFLPTKYAVGTSCLSRRWKDLWTGLYELDLDNRDTVLGNTANRDEILQRRDLEFRRFVDRVLREHKDLNSLRRFHLHFAAPNSKVSPNFLMRLRLAPDESQLEEMDVSFEVNHFCIPCLPDTLYSLNRLKILKLNSVALESTTKGSVLLPSLNMLQLLRVGIKDCESLSSLISGCPVLETLHLENCYYSNRKEGDELIASLPYLKNLTVIDKGVLGTRLCSFIIEAPCLEQLYLDHFPEFEFQDSSRPMPCLHSVHIDTGHYGISERGLIRFLAHVSSAKEIHLSPQILVISIVP</sequence>
<dbReference type="CDD" id="cd22160">
    <property type="entry name" value="F-box_AtFBL13-like"/>
    <property type="match status" value="1"/>
</dbReference>
<dbReference type="SUPFAM" id="SSF81383">
    <property type="entry name" value="F-box domain"/>
    <property type="match status" value="1"/>
</dbReference>
<dbReference type="InterPro" id="IPR032675">
    <property type="entry name" value="LRR_dom_sf"/>
</dbReference>
<dbReference type="AlphaFoldDB" id="A0AAV0Q4Y0"/>
<evidence type="ECO:0000313" key="2">
    <source>
        <dbReference type="EMBL" id="CAI0540109.1"/>
    </source>
</evidence>
<dbReference type="Gene3D" id="1.20.1280.50">
    <property type="match status" value="1"/>
</dbReference>
<protein>
    <recommendedName>
        <fullName evidence="1">F-box domain-containing protein</fullName>
    </recommendedName>
</protein>
<dbReference type="EMBL" id="CAMGYJ010000009">
    <property type="protein sequence ID" value="CAI0540109.1"/>
    <property type="molecule type" value="Genomic_DNA"/>
</dbReference>
<evidence type="ECO:0000313" key="3">
    <source>
        <dbReference type="Proteomes" id="UP001154282"/>
    </source>
</evidence>
<feature type="domain" description="F-box" evidence="1">
    <location>
        <begin position="20"/>
        <end position="56"/>
    </location>
</feature>
<keyword evidence="3" id="KW-1185">Reference proteome</keyword>
<dbReference type="InterPro" id="IPR001810">
    <property type="entry name" value="F-box_dom"/>
</dbReference>
<organism evidence="2 3">
    <name type="scientific">Linum tenue</name>
    <dbReference type="NCBI Taxonomy" id="586396"/>
    <lineage>
        <taxon>Eukaryota</taxon>
        <taxon>Viridiplantae</taxon>
        <taxon>Streptophyta</taxon>
        <taxon>Embryophyta</taxon>
        <taxon>Tracheophyta</taxon>
        <taxon>Spermatophyta</taxon>
        <taxon>Magnoliopsida</taxon>
        <taxon>eudicotyledons</taxon>
        <taxon>Gunneridae</taxon>
        <taxon>Pentapetalae</taxon>
        <taxon>rosids</taxon>
        <taxon>fabids</taxon>
        <taxon>Malpighiales</taxon>
        <taxon>Linaceae</taxon>
        <taxon>Linum</taxon>
    </lineage>
</organism>
<dbReference type="PANTHER" id="PTHR31293:SF12">
    <property type="entry name" value="RNI-LIKE SUPERFAMILY PROTEIN"/>
    <property type="match status" value="1"/>
</dbReference>
<dbReference type="InterPro" id="IPR055411">
    <property type="entry name" value="LRR_FXL15/At3g58940/PEG3-like"/>
</dbReference>